<name>A0AAW8VR91_9BACE</name>
<protein>
    <submittedName>
        <fullName evidence="1">BF3164 family lipoprotein</fullName>
    </submittedName>
</protein>
<dbReference type="RefSeq" id="WP_195510976.1">
    <property type="nucleotide sequence ID" value="NZ_JADMQL010000006.1"/>
</dbReference>
<comment type="caution">
    <text evidence="1">The sequence shown here is derived from an EMBL/GenBank/DDBJ whole genome shotgun (WGS) entry which is preliminary data.</text>
</comment>
<dbReference type="PROSITE" id="PS51257">
    <property type="entry name" value="PROKAR_LIPOPROTEIN"/>
    <property type="match status" value="1"/>
</dbReference>
<dbReference type="Proteomes" id="UP001266995">
    <property type="component" value="Unassembled WGS sequence"/>
</dbReference>
<sequence>MNKFIYLLIGLLFVACAGQKSEPLQMVEAFPVEKSLFAEKVKVNEVFSLSKMMCKGNYLFASDVRSNENLIHQYSLPDFKCVYKGGSKGQAEDEFQIFPIFCNTPADKVYIWGYTMFSVKSFTLDNAGQLSFERKYDLPMSGDTYNDVHVVRDSILVMKEVTQLAIKKINLNNQQMIGEIKFKKDEHNEPFFCENAGYMVANDSLIVYAYHYKKQIDIYDMDDMKLKKRLVGDEIAPHIVLYDSENTVYRNYGIYAGKDYFYVWCPGKWGVKNGCSIEVFDYSGGSIAKYELDVMLTTFTIDEQNRAIYGYNDEVFEDGFLKFSL</sequence>
<evidence type="ECO:0000313" key="2">
    <source>
        <dbReference type="Proteomes" id="UP001266995"/>
    </source>
</evidence>
<organism evidence="1 2">
    <name type="scientific">Bacteroides cellulosilyticus</name>
    <dbReference type="NCBI Taxonomy" id="246787"/>
    <lineage>
        <taxon>Bacteria</taxon>
        <taxon>Pseudomonadati</taxon>
        <taxon>Bacteroidota</taxon>
        <taxon>Bacteroidia</taxon>
        <taxon>Bacteroidales</taxon>
        <taxon>Bacteroidaceae</taxon>
        <taxon>Bacteroides</taxon>
    </lineage>
</organism>
<dbReference type="EMBL" id="JAVSNH010000002">
    <property type="protein sequence ID" value="MDT4514694.1"/>
    <property type="molecule type" value="Genomic_DNA"/>
</dbReference>
<dbReference type="Pfam" id="PF15869">
    <property type="entry name" value="TolB_like"/>
    <property type="match status" value="1"/>
</dbReference>
<accession>A0AAW8VR91</accession>
<gene>
    <name evidence="1" type="ORF">RO785_27390</name>
</gene>
<reference evidence="1" key="1">
    <citation type="submission" date="2023-08" db="EMBL/GenBank/DDBJ databases">
        <title>Reintroducing virulent viruses to syntetic microbiomes.</title>
        <authorList>
            <person name="Wilde J."/>
            <person name="Boyes R."/>
            <person name="Robinson A.V."/>
            <person name="Daisley B.A."/>
            <person name="Allen-Vercoe E."/>
        </authorList>
    </citation>
    <scope>NUCLEOTIDE SEQUENCE</scope>
    <source>
        <strain evidence="1">225I_12FAA</strain>
    </source>
</reference>
<keyword evidence="1" id="KW-0449">Lipoprotein</keyword>
<evidence type="ECO:0000313" key="1">
    <source>
        <dbReference type="EMBL" id="MDT4514694.1"/>
    </source>
</evidence>
<dbReference type="AlphaFoldDB" id="A0AAW8VR91"/>
<proteinExistence type="predicted"/>